<keyword evidence="2" id="KW-0680">Restriction system</keyword>
<dbReference type="EMBL" id="QTPM01000112">
    <property type="protein sequence ID" value="RQY77926.1"/>
    <property type="molecule type" value="Genomic_DNA"/>
</dbReference>
<protein>
    <recommendedName>
        <fullName evidence="4">Type I restriction modification DNA specificity domain-containing protein</fullName>
    </recommendedName>
</protein>
<dbReference type="InterPro" id="IPR052021">
    <property type="entry name" value="Type-I_RS_S_subunit"/>
</dbReference>
<dbReference type="Proteomes" id="UP000281098">
    <property type="component" value="Unassembled WGS sequence"/>
</dbReference>
<evidence type="ECO:0000259" key="4">
    <source>
        <dbReference type="Pfam" id="PF01420"/>
    </source>
</evidence>
<reference evidence="5 6" key="1">
    <citation type="submission" date="2018-08" db="EMBL/GenBank/DDBJ databases">
        <title>Comparative analysis of Burkholderia isolates from Puerto Rico.</title>
        <authorList>
            <person name="Hall C."/>
            <person name="Sahl J."/>
            <person name="Wagner D."/>
        </authorList>
    </citation>
    <scope>NUCLEOTIDE SEQUENCE [LARGE SCALE GENOMIC DNA]</scope>
    <source>
        <strain evidence="5 6">Bp8966</strain>
    </source>
</reference>
<organism evidence="5 6">
    <name type="scientific">Burkholderia stagnalis</name>
    <dbReference type="NCBI Taxonomy" id="1503054"/>
    <lineage>
        <taxon>Bacteria</taxon>
        <taxon>Pseudomonadati</taxon>
        <taxon>Pseudomonadota</taxon>
        <taxon>Betaproteobacteria</taxon>
        <taxon>Burkholderiales</taxon>
        <taxon>Burkholderiaceae</taxon>
        <taxon>Burkholderia</taxon>
        <taxon>Burkholderia cepacia complex</taxon>
    </lineage>
</organism>
<dbReference type="Pfam" id="PF01420">
    <property type="entry name" value="Methylase_S"/>
    <property type="match status" value="1"/>
</dbReference>
<keyword evidence="3" id="KW-0238">DNA-binding</keyword>
<keyword evidence="6" id="KW-1185">Reference proteome</keyword>
<evidence type="ECO:0000256" key="2">
    <source>
        <dbReference type="ARBA" id="ARBA00022747"/>
    </source>
</evidence>
<dbReference type="PANTHER" id="PTHR30408">
    <property type="entry name" value="TYPE-1 RESTRICTION ENZYME ECOKI SPECIFICITY PROTEIN"/>
    <property type="match status" value="1"/>
</dbReference>
<dbReference type="PANTHER" id="PTHR30408:SF12">
    <property type="entry name" value="TYPE I RESTRICTION ENZYME MJAVIII SPECIFICITY SUBUNIT"/>
    <property type="match status" value="1"/>
</dbReference>
<name>A0ABX9YBN8_9BURK</name>
<dbReference type="Gene3D" id="3.90.220.20">
    <property type="entry name" value="DNA methylase specificity domains"/>
    <property type="match status" value="1"/>
</dbReference>
<dbReference type="InterPro" id="IPR000055">
    <property type="entry name" value="Restrct_endonuc_typeI_TRD"/>
</dbReference>
<comment type="similarity">
    <text evidence="1">Belongs to the type-I restriction system S methylase family.</text>
</comment>
<proteinExistence type="inferred from homology"/>
<dbReference type="SUPFAM" id="SSF116734">
    <property type="entry name" value="DNA methylase specificity domain"/>
    <property type="match status" value="1"/>
</dbReference>
<evidence type="ECO:0000256" key="1">
    <source>
        <dbReference type="ARBA" id="ARBA00010923"/>
    </source>
</evidence>
<gene>
    <name evidence="5" type="ORF">DF017_36520</name>
</gene>
<comment type="caution">
    <text evidence="5">The sequence shown here is derived from an EMBL/GenBank/DDBJ whole genome shotgun (WGS) entry which is preliminary data.</text>
</comment>
<accession>A0ABX9YBN8</accession>
<sequence length="334" mass="36688">MRKLSEFYVNPKEGTKCGPFGSALKKEELVDAGVPVWNMDNIASDGRMALPFRMWITADKYDELATYSVKDGDIIISRAGTVGKMCVARMNGQPAIISTNLIRVRLGDGLRPLHFVSLMLYCKGRVGRLKTGADGAFTHMNTGVLDSLEFPYPPIELQVQFAAIVEKVEALKSRYQQSLTDIEALYGALSQQAFKGELDLSRVASPAAPIEGERPVASAVPAPITTPVIELPETDLLPPALQDRTQLAPLLRFWLEAYRTQLGYTAFSLERFIAAAQTRLAELHPDNDFEWAASDYESIKAWVFDALAAGALTQGFDDDDNRVELKSAAEQGLA</sequence>
<evidence type="ECO:0000313" key="6">
    <source>
        <dbReference type="Proteomes" id="UP000281098"/>
    </source>
</evidence>
<feature type="domain" description="Type I restriction modification DNA specificity" evidence="4">
    <location>
        <begin position="24"/>
        <end position="171"/>
    </location>
</feature>
<dbReference type="InterPro" id="IPR044946">
    <property type="entry name" value="Restrct_endonuc_typeI_TRD_sf"/>
</dbReference>
<evidence type="ECO:0000313" key="5">
    <source>
        <dbReference type="EMBL" id="RQY77926.1"/>
    </source>
</evidence>
<evidence type="ECO:0000256" key="3">
    <source>
        <dbReference type="ARBA" id="ARBA00023125"/>
    </source>
</evidence>